<keyword evidence="2" id="KW-0472">Membrane</keyword>
<evidence type="ECO:0000256" key="1">
    <source>
        <dbReference type="SAM" id="Coils"/>
    </source>
</evidence>
<accession>A0ABV4K796</accession>
<comment type="caution">
    <text evidence="4">The sequence shown here is derived from an EMBL/GenBank/DDBJ whole genome shotgun (WGS) entry which is preliminary data.</text>
</comment>
<keyword evidence="2" id="KW-0812">Transmembrane</keyword>
<dbReference type="PANTHER" id="PTHR30438">
    <property type="entry name" value="36 KDA ANTIGEN-RELATED"/>
    <property type="match status" value="1"/>
</dbReference>
<dbReference type="Gene3D" id="2.40.30.170">
    <property type="match status" value="1"/>
</dbReference>
<sequence>MKRKFGPLLTGMLILIVLGGGAGVWYWLNRDVTEAGFAEGNGRIEATEIDVAAKWGGKVAEVLVNEGDYVQAGDVVARMDMRTEQAQVAGARADLAKAGSALETAKAQVFQRQAEVASAQADLARQQSVLDVARKSDKRIQALVRSGVVSQQDADNSRGDLRTAQAAWRAAQAQVRAAEAAAEASKALVAQAEANINAAQAVVDRLEQVLKDGILRAPKAGRVQYRVVESGEVVASGGKVVSLVDLGDVYMTFFLPEVQAGRTAMGGEARIVLDAAPQYIIPARISYVASVAQFTPKSVETRDERQKLMFRIKARIDPDLLRRYARYVKTGLPGVAWVRIDHDAQWPDRLAVKLPEERK</sequence>
<dbReference type="Gene3D" id="1.10.287.470">
    <property type="entry name" value="Helix hairpin bin"/>
    <property type="match status" value="2"/>
</dbReference>
<dbReference type="PANTHER" id="PTHR30438:SF2">
    <property type="entry name" value="MEMBRANE PROTEIN"/>
    <property type="match status" value="1"/>
</dbReference>
<evidence type="ECO:0000259" key="3">
    <source>
        <dbReference type="Pfam" id="PF25876"/>
    </source>
</evidence>
<feature type="coiled-coil region" evidence="1">
    <location>
        <begin position="175"/>
        <end position="209"/>
    </location>
</feature>
<keyword evidence="5" id="KW-1185">Reference proteome</keyword>
<dbReference type="InterPro" id="IPR058624">
    <property type="entry name" value="MdtA-like_HH"/>
</dbReference>
<evidence type="ECO:0000256" key="2">
    <source>
        <dbReference type="SAM" id="Phobius"/>
    </source>
</evidence>
<gene>
    <name evidence="4" type="ORF">AB6M95_13115</name>
</gene>
<protein>
    <submittedName>
        <fullName evidence="4">HlyD family secretion protein</fullName>
    </submittedName>
</protein>
<dbReference type="SUPFAM" id="SSF111369">
    <property type="entry name" value="HlyD-like secretion proteins"/>
    <property type="match status" value="2"/>
</dbReference>
<keyword evidence="1" id="KW-0175">Coiled coil</keyword>
<feature type="domain" description="Multidrug resistance protein MdtA-like alpha-helical hairpin" evidence="3">
    <location>
        <begin position="116"/>
        <end position="179"/>
    </location>
</feature>
<dbReference type="Gene3D" id="2.40.50.100">
    <property type="match status" value="1"/>
</dbReference>
<feature type="transmembrane region" description="Helical" evidence="2">
    <location>
        <begin position="7"/>
        <end position="28"/>
    </location>
</feature>
<dbReference type="EMBL" id="JBGLYH010000039">
    <property type="protein sequence ID" value="MEZ7197698.1"/>
    <property type="molecule type" value="Genomic_DNA"/>
</dbReference>
<name>A0ABV4K796_9BACT</name>
<evidence type="ECO:0000313" key="4">
    <source>
        <dbReference type="EMBL" id="MEZ7197698.1"/>
    </source>
</evidence>
<dbReference type="Proteomes" id="UP001568698">
    <property type="component" value="Unassembled WGS sequence"/>
</dbReference>
<proteinExistence type="predicted"/>
<dbReference type="Pfam" id="PF25876">
    <property type="entry name" value="HH_MFP_RND"/>
    <property type="match status" value="1"/>
</dbReference>
<evidence type="ECO:0000313" key="5">
    <source>
        <dbReference type="Proteomes" id="UP001568698"/>
    </source>
</evidence>
<reference evidence="4 5" key="1">
    <citation type="submission" date="2024-08" db="EMBL/GenBank/DDBJ databases">
        <title>Sulfate-reducing bacteria isolated from formation water of the oil field in Kazakhstan and description of Pseudodesulfovibrio sp.</title>
        <authorList>
            <person name="Bidzhieva S.K."/>
            <person name="Tourova T.P."/>
            <person name="Grouzdev D.S."/>
            <person name="Beletsky A.V."/>
            <person name="Sokolova D.S."/>
            <person name="Samigullina S.R."/>
            <person name="Poltaraus A.B."/>
            <person name="Avtukh A.N."/>
            <person name="Tereshina V.M."/>
            <person name="Zhaparov N.S."/>
            <person name="Mardanov A.V."/>
            <person name="Nazina T.N."/>
        </authorList>
    </citation>
    <scope>NUCLEOTIDE SEQUENCE [LARGE SCALE GENOMIC DNA]</scope>
    <source>
        <strain evidence="4 5">9FUS</strain>
    </source>
</reference>
<keyword evidence="2" id="KW-1133">Transmembrane helix</keyword>
<dbReference type="RefSeq" id="WP_371387211.1">
    <property type="nucleotide sequence ID" value="NZ_JBGLYH010000039.1"/>
</dbReference>
<organism evidence="4 5">
    <name type="scientific">Pseudodesulfovibrio karagichevae</name>
    <dbReference type="NCBI Taxonomy" id="3239305"/>
    <lineage>
        <taxon>Bacteria</taxon>
        <taxon>Pseudomonadati</taxon>
        <taxon>Thermodesulfobacteriota</taxon>
        <taxon>Desulfovibrionia</taxon>
        <taxon>Desulfovibrionales</taxon>
        <taxon>Desulfovibrionaceae</taxon>
    </lineage>
</organism>